<dbReference type="PANTHER" id="PTHR10083:SF373">
    <property type="entry name" value="SERINE PEPTIDASE INHIBITOR, KUNITZ TYPE, 2"/>
    <property type="match status" value="1"/>
</dbReference>
<keyword evidence="3" id="KW-0472">Membrane</keyword>
<dbReference type="InterPro" id="IPR020901">
    <property type="entry name" value="Prtase_inh_Kunz-CS"/>
</dbReference>
<keyword evidence="1" id="KW-1015">Disulfide bond</keyword>
<evidence type="ECO:0000313" key="6">
    <source>
        <dbReference type="Ensembl" id="ENSGMOP00000008900.2"/>
    </source>
</evidence>
<feature type="region of interest" description="Disordered" evidence="2">
    <location>
        <begin position="189"/>
        <end position="214"/>
    </location>
</feature>
<dbReference type="Gene3D" id="4.10.410.10">
    <property type="entry name" value="Pancreatic trypsin inhibitor Kunitz domain"/>
    <property type="match status" value="2"/>
</dbReference>
<dbReference type="OrthoDB" id="4473401at2759"/>
<dbReference type="SUPFAM" id="SSF57362">
    <property type="entry name" value="BPTI-like"/>
    <property type="match status" value="2"/>
</dbReference>
<keyword evidence="7" id="KW-1185">Reference proteome</keyword>
<evidence type="ECO:0000256" key="1">
    <source>
        <dbReference type="ARBA" id="ARBA00023157"/>
    </source>
</evidence>
<reference evidence="6" key="2">
    <citation type="submission" date="2025-09" db="UniProtKB">
        <authorList>
            <consortium name="Ensembl"/>
        </authorList>
    </citation>
    <scope>IDENTIFICATION</scope>
</reference>
<evidence type="ECO:0000256" key="2">
    <source>
        <dbReference type="SAM" id="MobiDB-lite"/>
    </source>
</evidence>
<dbReference type="OMA" id="KQCMRNC"/>
<dbReference type="PROSITE" id="PS50279">
    <property type="entry name" value="BPTI_KUNITZ_2"/>
    <property type="match status" value="2"/>
</dbReference>
<name>A0A8C4Z7K2_GADMO</name>
<feature type="signal peptide" evidence="4">
    <location>
        <begin position="1"/>
        <end position="19"/>
    </location>
</feature>
<keyword evidence="4" id="KW-0732">Signal</keyword>
<dbReference type="GeneTree" id="ENSGT00940000169460"/>
<dbReference type="Ensembl" id="ENSGMOT00000009146.2">
    <property type="protein sequence ID" value="ENSGMOP00000008900.2"/>
    <property type="gene ID" value="ENSGMOG00000008319.2"/>
</dbReference>
<evidence type="ECO:0000259" key="5">
    <source>
        <dbReference type="PROSITE" id="PS50279"/>
    </source>
</evidence>
<evidence type="ECO:0000256" key="3">
    <source>
        <dbReference type="SAM" id="Phobius"/>
    </source>
</evidence>
<feature type="domain" description="BPTI/Kunitz inhibitor" evidence="5">
    <location>
        <begin position="91"/>
        <end position="142"/>
    </location>
</feature>
<dbReference type="PROSITE" id="PS00280">
    <property type="entry name" value="BPTI_KUNITZ_1"/>
    <property type="match status" value="1"/>
</dbReference>
<sequence>MELLLLCGILLAAFHTSHSYIPDFCKLPSDAGTGSDRATLIFYDASDDNCYPFMYKGQGGNQNRFTNERDCVRNCSAIAEQRYPEDEREACHLPLAKGSVCTSYSLRFFYDSIHDKCKPFLWKGCLGNGNRFLSQQMCNVTCDGIHDEGEGEEEAESDTPVALICGISFGILGAIIIIVVVVLMVKSKDEPKKKGPKKPKREETPLQVSAIELE</sequence>
<dbReference type="AlphaFoldDB" id="A0A8C4Z7K2"/>
<dbReference type="GO" id="GO:0005615">
    <property type="term" value="C:extracellular space"/>
    <property type="evidence" value="ECO:0007669"/>
    <property type="project" value="TreeGrafter"/>
</dbReference>
<evidence type="ECO:0000313" key="7">
    <source>
        <dbReference type="Proteomes" id="UP000694546"/>
    </source>
</evidence>
<dbReference type="InterPro" id="IPR036880">
    <property type="entry name" value="Kunitz_BPTI_sf"/>
</dbReference>
<accession>A0A8C4Z7K2</accession>
<reference evidence="6" key="1">
    <citation type="submission" date="2025-08" db="UniProtKB">
        <authorList>
            <consortium name="Ensembl"/>
        </authorList>
    </citation>
    <scope>IDENTIFICATION</scope>
</reference>
<dbReference type="InterPro" id="IPR002223">
    <property type="entry name" value="Kunitz_BPTI"/>
</dbReference>
<protein>
    <submittedName>
        <fullName evidence="6">Si:dkeyp-73b11.8</fullName>
    </submittedName>
</protein>
<gene>
    <name evidence="6" type="primary">si:dkeyp-73b11.8</name>
</gene>
<feature type="transmembrane region" description="Helical" evidence="3">
    <location>
        <begin position="161"/>
        <end position="185"/>
    </location>
</feature>
<keyword evidence="3" id="KW-1133">Transmembrane helix</keyword>
<dbReference type="PRINTS" id="PR00759">
    <property type="entry name" value="BASICPTASE"/>
</dbReference>
<evidence type="ECO:0000256" key="4">
    <source>
        <dbReference type="SAM" id="SignalP"/>
    </source>
</evidence>
<dbReference type="Pfam" id="PF00014">
    <property type="entry name" value="Kunitz_BPTI"/>
    <property type="match status" value="2"/>
</dbReference>
<dbReference type="GO" id="GO:0004867">
    <property type="term" value="F:serine-type endopeptidase inhibitor activity"/>
    <property type="evidence" value="ECO:0007669"/>
    <property type="project" value="InterPro"/>
</dbReference>
<dbReference type="Proteomes" id="UP000694546">
    <property type="component" value="Chromosome 9"/>
</dbReference>
<dbReference type="PANTHER" id="PTHR10083">
    <property type="entry name" value="KUNITZ-TYPE PROTEASE INHIBITOR-RELATED"/>
    <property type="match status" value="1"/>
</dbReference>
<feature type="domain" description="BPTI/Kunitz inhibitor" evidence="5">
    <location>
        <begin position="25"/>
        <end position="75"/>
    </location>
</feature>
<proteinExistence type="predicted"/>
<organism evidence="6 7">
    <name type="scientific">Gadus morhua</name>
    <name type="common">Atlantic cod</name>
    <dbReference type="NCBI Taxonomy" id="8049"/>
    <lineage>
        <taxon>Eukaryota</taxon>
        <taxon>Metazoa</taxon>
        <taxon>Chordata</taxon>
        <taxon>Craniata</taxon>
        <taxon>Vertebrata</taxon>
        <taxon>Euteleostomi</taxon>
        <taxon>Actinopterygii</taxon>
        <taxon>Neopterygii</taxon>
        <taxon>Teleostei</taxon>
        <taxon>Neoteleostei</taxon>
        <taxon>Acanthomorphata</taxon>
        <taxon>Zeiogadaria</taxon>
        <taxon>Gadariae</taxon>
        <taxon>Gadiformes</taxon>
        <taxon>Gadoidei</taxon>
        <taxon>Gadidae</taxon>
        <taxon>Gadus</taxon>
    </lineage>
</organism>
<feature type="chain" id="PRO_5047355744" evidence="4">
    <location>
        <begin position="20"/>
        <end position="214"/>
    </location>
</feature>
<dbReference type="CDD" id="cd22593">
    <property type="entry name" value="Kunitz_conkunitzin"/>
    <property type="match status" value="1"/>
</dbReference>
<dbReference type="InterPro" id="IPR050098">
    <property type="entry name" value="TFPI/VKTCI-like"/>
</dbReference>
<dbReference type="SMART" id="SM00131">
    <property type="entry name" value="KU"/>
    <property type="match status" value="2"/>
</dbReference>
<keyword evidence="3" id="KW-0812">Transmembrane</keyword>